<evidence type="ECO:0000313" key="8">
    <source>
        <dbReference type="Proteomes" id="UP000019384"/>
    </source>
</evidence>
<dbReference type="SUPFAM" id="SSF53383">
    <property type="entry name" value="PLP-dependent transferases"/>
    <property type="match status" value="1"/>
</dbReference>
<dbReference type="InterPro" id="IPR015424">
    <property type="entry name" value="PyrdxlP-dep_Trfase"/>
</dbReference>
<name>W6MQX5_9ASCO</name>
<dbReference type="PANTHER" id="PTHR43807:SF20">
    <property type="entry name" value="FI04487P"/>
    <property type="match status" value="1"/>
</dbReference>
<protein>
    <recommendedName>
        <fullName evidence="6">Aminotransferase class I/classII large domain-containing protein</fullName>
    </recommendedName>
</protein>
<evidence type="ECO:0000313" key="7">
    <source>
        <dbReference type="EMBL" id="CDK27657.1"/>
    </source>
</evidence>
<dbReference type="EMBL" id="HG793128">
    <property type="protein sequence ID" value="CDK27657.1"/>
    <property type="molecule type" value="Genomic_DNA"/>
</dbReference>
<dbReference type="AlphaFoldDB" id="W6MQX5"/>
<dbReference type="InterPro" id="IPR015421">
    <property type="entry name" value="PyrdxlP-dep_Trfase_major"/>
</dbReference>
<dbReference type="GeneID" id="34521038"/>
<dbReference type="PROSITE" id="PS00105">
    <property type="entry name" value="AA_TRANSFER_CLASS_1"/>
    <property type="match status" value="1"/>
</dbReference>
<dbReference type="Gene3D" id="3.40.640.10">
    <property type="entry name" value="Type I PLP-dependent aspartate aminotransferase-like (Major domain)"/>
    <property type="match status" value="1"/>
</dbReference>
<dbReference type="GO" id="GO:0005739">
    <property type="term" value="C:mitochondrion"/>
    <property type="evidence" value="ECO:0007669"/>
    <property type="project" value="TreeGrafter"/>
</dbReference>
<dbReference type="STRING" id="1382522.W6MQX5"/>
<gene>
    <name evidence="7" type="ORF">KUCA_T00003636001</name>
</gene>
<reference evidence="7" key="2">
    <citation type="submission" date="2014-02" db="EMBL/GenBank/DDBJ databases">
        <title>Complete DNA sequence of /Kuraishia capsulata/ illustrates novel genomic features among budding yeasts (/Saccharomycotina/).</title>
        <authorList>
            <person name="Morales L."/>
            <person name="Noel B."/>
            <person name="Porcel B."/>
            <person name="Marcet-Houben M."/>
            <person name="Hullo M-F."/>
            <person name="Sacerdot C."/>
            <person name="Tekaia F."/>
            <person name="Leh-Louis V."/>
            <person name="Despons L."/>
            <person name="Khanna V."/>
            <person name="Aury J-M."/>
            <person name="Barbe V."/>
            <person name="Couloux A."/>
            <person name="Labadie K."/>
            <person name="Pelletier E."/>
            <person name="Souciet J-L."/>
            <person name="Boekhout T."/>
            <person name="Gabaldon T."/>
            <person name="Wincker P."/>
            <person name="Dujon B."/>
        </authorList>
    </citation>
    <scope>NUCLEOTIDE SEQUENCE</scope>
    <source>
        <strain evidence="7">CBS 1993</strain>
    </source>
</reference>
<accession>W6MQX5</accession>
<dbReference type="Pfam" id="PF00155">
    <property type="entry name" value="Aminotran_1_2"/>
    <property type="match status" value="1"/>
</dbReference>
<dbReference type="HOGENOM" id="CLU_017584_4_0_1"/>
<keyword evidence="4" id="KW-0808">Transferase</keyword>
<dbReference type="InterPro" id="IPR004839">
    <property type="entry name" value="Aminotransferase_I/II_large"/>
</dbReference>
<keyword evidence="3" id="KW-0032">Aminotransferase</keyword>
<dbReference type="CDD" id="cd00609">
    <property type="entry name" value="AAT_like"/>
    <property type="match status" value="1"/>
</dbReference>
<dbReference type="RefSeq" id="XP_022459650.1">
    <property type="nucleotide sequence ID" value="XM_022602070.1"/>
</dbReference>
<dbReference type="GO" id="GO:0016212">
    <property type="term" value="F:kynurenine-oxoglutarate transaminase activity"/>
    <property type="evidence" value="ECO:0007669"/>
    <property type="project" value="TreeGrafter"/>
</dbReference>
<dbReference type="InterPro" id="IPR015422">
    <property type="entry name" value="PyrdxlP-dep_Trfase_small"/>
</dbReference>
<keyword evidence="8" id="KW-1185">Reference proteome</keyword>
<evidence type="ECO:0000256" key="5">
    <source>
        <dbReference type="ARBA" id="ARBA00022898"/>
    </source>
</evidence>
<dbReference type="PANTHER" id="PTHR43807">
    <property type="entry name" value="FI04487P"/>
    <property type="match status" value="1"/>
</dbReference>
<dbReference type="InterPro" id="IPR004838">
    <property type="entry name" value="NHTrfase_class1_PyrdxlP-BS"/>
</dbReference>
<organism evidence="7 8">
    <name type="scientific">Kuraishia capsulata CBS 1993</name>
    <dbReference type="NCBI Taxonomy" id="1382522"/>
    <lineage>
        <taxon>Eukaryota</taxon>
        <taxon>Fungi</taxon>
        <taxon>Dikarya</taxon>
        <taxon>Ascomycota</taxon>
        <taxon>Saccharomycotina</taxon>
        <taxon>Pichiomycetes</taxon>
        <taxon>Pichiales</taxon>
        <taxon>Pichiaceae</taxon>
        <taxon>Kuraishia</taxon>
    </lineage>
</organism>
<evidence type="ECO:0000256" key="4">
    <source>
        <dbReference type="ARBA" id="ARBA00022679"/>
    </source>
</evidence>
<proteinExistence type="inferred from homology"/>
<reference evidence="7" key="1">
    <citation type="submission" date="2013-12" db="EMBL/GenBank/DDBJ databases">
        <authorList>
            <person name="Genoscope - CEA"/>
        </authorList>
    </citation>
    <scope>NUCLEOTIDE SEQUENCE</scope>
    <source>
        <strain evidence="7">CBS 1993</strain>
    </source>
</reference>
<evidence type="ECO:0000256" key="1">
    <source>
        <dbReference type="ARBA" id="ARBA00001933"/>
    </source>
</evidence>
<evidence type="ECO:0000256" key="2">
    <source>
        <dbReference type="ARBA" id="ARBA00007441"/>
    </source>
</evidence>
<dbReference type="OrthoDB" id="2414662at2759"/>
<dbReference type="Gene3D" id="3.90.1150.10">
    <property type="entry name" value="Aspartate Aminotransferase, domain 1"/>
    <property type="match status" value="1"/>
</dbReference>
<comment type="cofactor">
    <cofactor evidence="1">
        <name>pyridoxal 5'-phosphate</name>
        <dbReference type="ChEBI" id="CHEBI:597326"/>
    </cofactor>
</comment>
<dbReference type="Proteomes" id="UP000019384">
    <property type="component" value="Unassembled WGS sequence"/>
</dbReference>
<evidence type="ECO:0000256" key="3">
    <source>
        <dbReference type="ARBA" id="ARBA00022576"/>
    </source>
</evidence>
<dbReference type="InterPro" id="IPR051326">
    <property type="entry name" value="Kynurenine-oxoglutarate_AT"/>
</dbReference>
<dbReference type="GO" id="GO:0030170">
    <property type="term" value="F:pyridoxal phosphate binding"/>
    <property type="evidence" value="ECO:0007669"/>
    <property type="project" value="InterPro"/>
</dbReference>
<sequence>MSVRSQIRRMSTKLPTHNPYFKLSGKDIWTLINETAAQAEADTGKKVVNLGQGFFSYSPPPFAIQAAKDALDNPMANQYSPSRGRPSLVQALSRTFSPFYGRTLTPDEIAVTTGANEGMFSCFVGFLEPEDEVIVFEPFFDQYIPNIELAGAKVVYAQIHPPKDFDTRTVDGDEWFIDFEELESKITAKTKMIVLNSPHNPIGKVFTREELLKIGELAIKHNLLIISDEVYENLYYKKHIRVATLSPEIGERTLTIGSAGKSFAATGWRIGWVIGSEKLVPYVTAAHTRICFSSPSVFQEAVGSAFDQALTNGYFEKTRQEYLHKYAIFTKVFEELGLPYTKAEGGYFLLVNFKKVNVPEDYEFPPDFQTRAKDFRLAYWLIREFGVVSIPPSEFYLEEHTHVVEDCLRFAVCKDDHLLEEAVERLRGLSKYIN</sequence>
<feature type="domain" description="Aminotransferase class I/classII large" evidence="6">
    <location>
        <begin position="45"/>
        <end position="426"/>
    </location>
</feature>
<dbReference type="FunFam" id="3.40.640.10:FF:000024">
    <property type="entry name" value="Kynurenine--oxoglutarate transaminase 3"/>
    <property type="match status" value="1"/>
</dbReference>
<keyword evidence="5" id="KW-0663">Pyridoxal phosphate</keyword>
<comment type="similarity">
    <text evidence="2">Belongs to the class-I pyridoxal-phosphate-dependent aminotransferase family.</text>
</comment>
<evidence type="ECO:0000259" key="6">
    <source>
        <dbReference type="Pfam" id="PF00155"/>
    </source>
</evidence>